<dbReference type="Proteomes" id="UP000831701">
    <property type="component" value="Chromosome 6"/>
</dbReference>
<keyword evidence="2" id="KW-1185">Reference proteome</keyword>
<accession>A0ACB8WUS7</accession>
<dbReference type="EMBL" id="CM041536">
    <property type="protein sequence ID" value="KAI3371561.1"/>
    <property type="molecule type" value="Genomic_DNA"/>
</dbReference>
<evidence type="ECO:0000313" key="1">
    <source>
        <dbReference type="EMBL" id="KAI3371561.1"/>
    </source>
</evidence>
<organism evidence="1 2">
    <name type="scientific">Scortum barcoo</name>
    <name type="common">barcoo grunter</name>
    <dbReference type="NCBI Taxonomy" id="214431"/>
    <lineage>
        <taxon>Eukaryota</taxon>
        <taxon>Metazoa</taxon>
        <taxon>Chordata</taxon>
        <taxon>Craniata</taxon>
        <taxon>Vertebrata</taxon>
        <taxon>Euteleostomi</taxon>
        <taxon>Actinopterygii</taxon>
        <taxon>Neopterygii</taxon>
        <taxon>Teleostei</taxon>
        <taxon>Neoteleostei</taxon>
        <taxon>Acanthomorphata</taxon>
        <taxon>Eupercaria</taxon>
        <taxon>Centrarchiformes</taxon>
        <taxon>Terapontoidei</taxon>
        <taxon>Terapontidae</taxon>
        <taxon>Scortum</taxon>
    </lineage>
</organism>
<evidence type="ECO:0000313" key="2">
    <source>
        <dbReference type="Proteomes" id="UP000831701"/>
    </source>
</evidence>
<proteinExistence type="predicted"/>
<comment type="caution">
    <text evidence="1">The sequence shown here is derived from an EMBL/GenBank/DDBJ whole genome shotgun (WGS) entry which is preliminary data.</text>
</comment>
<sequence length="1202" mass="137758">MKSNLFMNSTDFIMIFLKSNLYKNDCVLINQSNRSVEQQNREKRVDKTWMIVALKESLCFFVLQSLMLQIAANWLEQEATEIAAAKEAHMAENCPAPNLSGDQAALMEICRKLHQAIEKIDEDRYDSEAKVAKTDKEIAELKLKVVELAGVKKPALKKVRMSADAMLQALLGGKHKVNMDLRSNLKQVKKEVKEEVSEGVGDWRRKNIEDKADRKKMGKKMTSSRRHHLKSLMLQIAASWIEQEKKDIAEAKEAYMSENCPAPDLSGDQAALMEVCKKLHAAIDKIDEARYDAEAKVQKADKEIEDLKLKVVELAGVKKPALKKVRMSADAMLQALLGGKHKVTMDLRANLKQVKKEVKEESLILQIALNWLEQETKENQAAKEAYMAEHCPAPDLSGDQSTLMETCKKLHALIDKIDEERYDIEAKVQKADKEIEDLKIKVVDLRGVKKPALKKVRMSADTMLKALLGSKHTVNMDLRSNLKQVKKEVKEEADPVSCKLILSPTTNDACNPTEDLLRPQSVACGEDYREKRAEKKRRRRRIRSSSRRRRQDANMSNALLRRNSSKQGLQNLMRLTAQRSIEDAEEVERERRRRAREASRWTDGGSQPGESSPENETPAEESMYDGGLKPSSSPSLEEDEGFSDWTQRRERRRQQRLQELGMGGEEDEDEEEVTVTKAEPAKTVQASIASSGRLQRREQEDEERRKQREEEASRAERARREKERKEEDKRKREEAMTRRREEIQRPNTDVEKRKEVKISYTSKVFLHQEPKHNNANGDATNEEVISNRSSKTKRSNSRAAEPEEAEEVIQETEQRLVKIRQSLQQKESQELEQLRHRQAEAEQELEELKRRREDRRRVRVEEERRREEEEQQRLAKEEEERQRMKEDIERRRMEAAERMKSLSTSSVDGDETFSPFSPKTPTHKPMGSDADLMWKTSCSSKKKKKDLRLLLLFQITERTESLNRSLKKSNSFKKTQPLVLLPKIDDKLEQYAHAVENSQEARAVKTSLTDLPSSPEVVASKKNLFEAGEAWIQSPTKGSHLQGRSSKRSSVVVDTEGLKVGVADLIHQWVKGPSDGSRQSTCKPTDVKPGDVMQKKNMWEGIGESSGRAGQRTKGSAAGKKYKFIVTGHGKYEKIPVNDEDQGEFSNEKSGKTLRDSFMIFISNRQTQTFNIQPVTRMQHEAFVKYKVQAEFSTTLPQTSFV</sequence>
<protein>
    <submittedName>
        <fullName evidence="1">Uncharacterized protein</fullName>
    </submittedName>
</protein>
<gene>
    <name evidence="1" type="ORF">L3Q82_023583</name>
</gene>
<reference evidence="1" key="1">
    <citation type="submission" date="2022-04" db="EMBL/GenBank/DDBJ databases">
        <title>Jade perch genome.</title>
        <authorList>
            <person name="Chao B."/>
        </authorList>
    </citation>
    <scope>NUCLEOTIDE SEQUENCE</scope>
    <source>
        <strain evidence="1">CB-2022</strain>
    </source>
</reference>
<name>A0ACB8WUS7_9TELE</name>